<dbReference type="GO" id="GO:0003677">
    <property type="term" value="F:DNA binding"/>
    <property type="evidence" value="ECO:0007669"/>
    <property type="project" value="InterPro"/>
</dbReference>
<evidence type="ECO:0000313" key="2">
    <source>
        <dbReference type="EMBL" id="ETK02257.1"/>
    </source>
</evidence>
<dbReference type="Gene3D" id="1.10.1660.10">
    <property type="match status" value="1"/>
</dbReference>
<dbReference type="PANTHER" id="PTHR34585:SF22">
    <property type="entry name" value="HELIX-TURN-HELIX DOMAIN-CONTAINING PROTEIN"/>
    <property type="match status" value="1"/>
</dbReference>
<accession>W2C6Y7</accession>
<dbReference type="Proteomes" id="UP000018837">
    <property type="component" value="Unassembled WGS sequence"/>
</dbReference>
<dbReference type="AlphaFoldDB" id="W2C6Y7"/>
<sequence>MAEHAIITEESPQMQLFVQLMEGVLKKLERYCASARPTLAGEVYLTGEEVCERLKLSTRTLQEYRSRGLLAFYKIGGKILYKQSDLQAMLDRHYNPIQKPSV</sequence>
<feature type="domain" description="Helix-turn-helix" evidence="1">
    <location>
        <begin position="44"/>
        <end position="93"/>
    </location>
</feature>
<evidence type="ECO:0000259" key="1">
    <source>
        <dbReference type="Pfam" id="PF12728"/>
    </source>
</evidence>
<dbReference type="SUPFAM" id="SSF46955">
    <property type="entry name" value="Putative DNA-binding domain"/>
    <property type="match status" value="1"/>
</dbReference>
<dbReference type="PANTHER" id="PTHR34585">
    <property type="match status" value="1"/>
</dbReference>
<name>W2C6Y7_9BACT</name>
<dbReference type="EMBL" id="AYUF01000380">
    <property type="protein sequence ID" value="ETK02257.1"/>
    <property type="molecule type" value="Genomic_DNA"/>
</dbReference>
<dbReference type="InterPro" id="IPR010093">
    <property type="entry name" value="SinI_DNA-bd"/>
</dbReference>
<organism evidence="2 3">
    <name type="scientific">Tannerella sp. oral taxon BU063 isolate Cell 2</name>
    <dbReference type="NCBI Taxonomy" id="1411148"/>
    <lineage>
        <taxon>Bacteria</taxon>
        <taxon>Pseudomonadati</taxon>
        <taxon>Bacteroidota</taxon>
        <taxon>Bacteroidia</taxon>
        <taxon>Bacteroidales</taxon>
        <taxon>Tannerellaceae</taxon>
        <taxon>Tannerella</taxon>
    </lineage>
</organism>
<dbReference type="PATRIC" id="fig|1411148.3.peg.768"/>
<gene>
    <name evidence="2" type="ORF">N425_05335</name>
</gene>
<proteinExistence type="predicted"/>
<reference evidence="2 3" key="1">
    <citation type="submission" date="2013-11" db="EMBL/GenBank/DDBJ databases">
        <title>Single cell genomics of uncultured Tannerella BU063 (oral taxon 286).</title>
        <authorList>
            <person name="Beall C.J."/>
            <person name="Campbell A.G."/>
            <person name="Griffen A.L."/>
            <person name="Podar M."/>
            <person name="Leys E.J."/>
        </authorList>
    </citation>
    <scope>NUCLEOTIDE SEQUENCE [LARGE SCALE GENOMIC DNA]</scope>
    <source>
        <strain evidence="2">Cell 2</strain>
    </source>
</reference>
<dbReference type="InterPro" id="IPR041657">
    <property type="entry name" value="HTH_17"/>
</dbReference>
<evidence type="ECO:0000313" key="3">
    <source>
        <dbReference type="Proteomes" id="UP000018837"/>
    </source>
</evidence>
<comment type="caution">
    <text evidence="2">The sequence shown here is derived from an EMBL/GenBank/DDBJ whole genome shotgun (WGS) entry which is preliminary data.</text>
</comment>
<dbReference type="NCBIfam" id="TIGR01764">
    <property type="entry name" value="excise"/>
    <property type="match status" value="1"/>
</dbReference>
<protein>
    <submittedName>
        <fullName evidence="2">Excisionase</fullName>
    </submittedName>
</protein>
<dbReference type="InterPro" id="IPR009061">
    <property type="entry name" value="DNA-bd_dom_put_sf"/>
</dbReference>
<dbReference type="Pfam" id="PF12728">
    <property type="entry name" value="HTH_17"/>
    <property type="match status" value="1"/>
</dbReference>